<protein>
    <submittedName>
        <fullName evidence="1">Uncharacterized protein</fullName>
    </submittedName>
</protein>
<dbReference type="EMBL" id="FSHM01000003">
    <property type="protein sequence ID" value="SIB00688.1"/>
    <property type="molecule type" value="Genomic_DNA"/>
</dbReference>
<proteinExistence type="predicted"/>
<dbReference type="Proteomes" id="UP000185210">
    <property type="component" value="Unassembled WGS sequence"/>
</dbReference>
<gene>
    <name evidence="1" type="ORF">SAMEA2070301_02690</name>
</gene>
<accession>A0AB38CZK1</accession>
<evidence type="ECO:0000313" key="2">
    <source>
        <dbReference type="Proteomes" id="UP000185210"/>
    </source>
</evidence>
<comment type="caution">
    <text evidence="1">The sequence shown here is derived from an EMBL/GenBank/DDBJ whole genome shotgun (WGS) entry which is preliminary data.</text>
</comment>
<sequence>MTESEAPLTPGERLAIVSLYARLTVSQNRTSSGRLVSETPCYADLNRCSPETLSHKMIPVSRLTRGIETC</sequence>
<reference evidence="1 2" key="1">
    <citation type="submission" date="2016-11" db="EMBL/GenBank/DDBJ databases">
        <authorList>
            <consortium name="Pathogen Informatics"/>
        </authorList>
    </citation>
    <scope>NUCLEOTIDE SEQUENCE [LARGE SCALE GENOMIC DNA]</scope>
    <source>
        <strain evidence="1 2">104</strain>
    </source>
</reference>
<name>A0AB38CZK1_9MYCO</name>
<evidence type="ECO:0000313" key="1">
    <source>
        <dbReference type="EMBL" id="SIB00688.1"/>
    </source>
</evidence>
<dbReference type="AlphaFoldDB" id="A0AB38CZK1"/>
<organism evidence="1 2">
    <name type="scientific">Mycobacteroides abscessus subsp. abscessus</name>
    <dbReference type="NCBI Taxonomy" id="1185650"/>
    <lineage>
        <taxon>Bacteria</taxon>
        <taxon>Bacillati</taxon>
        <taxon>Actinomycetota</taxon>
        <taxon>Actinomycetes</taxon>
        <taxon>Mycobacteriales</taxon>
        <taxon>Mycobacteriaceae</taxon>
        <taxon>Mycobacteroides</taxon>
        <taxon>Mycobacteroides abscessus</taxon>
    </lineage>
</organism>